<organism evidence="2 4">
    <name type="scientific">Trichuris suis</name>
    <name type="common">pig whipworm</name>
    <dbReference type="NCBI Taxonomy" id="68888"/>
    <lineage>
        <taxon>Eukaryota</taxon>
        <taxon>Metazoa</taxon>
        <taxon>Ecdysozoa</taxon>
        <taxon>Nematoda</taxon>
        <taxon>Enoplea</taxon>
        <taxon>Dorylaimia</taxon>
        <taxon>Trichinellida</taxon>
        <taxon>Trichuridae</taxon>
        <taxon>Trichuris</taxon>
    </lineage>
</organism>
<evidence type="ECO:0000256" key="1">
    <source>
        <dbReference type="SAM" id="SignalP"/>
    </source>
</evidence>
<keyword evidence="4" id="KW-1185">Reference proteome</keyword>
<dbReference type="Proteomes" id="UP000030758">
    <property type="component" value="Unassembled WGS sequence"/>
</dbReference>
<sequence>MFTLLLLLACTPLALSVTVAPGEKKITVHLDEEALKYWKKNLAPPDLDDVEDETLKRYFERQYTQCIYPDEEERNEQVKVIYFWPFRAVEIPCLCDEDGLINGQMKKWRYAPFTDDTWDSDKWLDKDSYVDVKDNLEEFYLAFMNISQRSTIFRVPPMFTQQDGLLVIYKAGLEVQGVYNCYDDESTDDIKWVYLLIAMAIPVAYPCSAMSEFIDRNVILHQTNVFCPYKVAENGLYIYTNNVTISEQISDLYCHNAARAPDICNAKMNQSLEAHQLDAIGHFSMYYVRKGTNVTRVGHGTRLLSYHMNHGRQMLVFPYEAWQLAYYPTQYPMEKVEDTLLERDSFTVKMVWSPWSHCTGCKPYTGWQTREGHCYFAVTSKEWKLPADIDSINETLFCHKGYYHQANQASGVWKEYDLGVSIYNGNTTYLFEKGFKNMATLLKADEFKEKGIRLMSSIFVDAFCGRGHGNANCSCLQRPYRYFFERLRKHLPAEKGKKYGEPYKKHGIVRCFDYSEYDGEYRHEYDPYWNTVKIGIIYTYAGGYYIEQRECYQEC</sequence>
<evidence type="ECO:0000313" key="2">
    <source>
        <dbReference type="EMBL" id="KFD55301.1"/>
    </source>
</evidence>
<dbReference type="EMBL" id="KL367530">
    <property type="protein sequence ID" value="KFD65902.1"/>
    <property type="molecule type" value="Genomic_DNA"/>
</dbReference>
<reference evidence="2 4" key="1">
    <citation type="journal article" date="2014" name="Nat. Genet.">
        <title>Genome and transcriptome of the porcine whipworm Trichuris suis.</title>
        <authorList>
            <person name="Jex A.R."/>
            <person name="Nejsum P."/>
            <person name="Schwarz E.M."/>
            <person name="Hu L."/>
            <person name="Young N.D."/>
            <person name="Hall R.S."/>
            <person name="Korhonen P.K."/>
            <person name="Liao S."/>
            <person name="Thamsborg S."/>
            <person name="Xia J."/>
            <person name="Xu P."/>
            <person name="Wang S."/>
            <person name="Scheerlinck J.P."/>
            <person name="Hofmann A."/>
            <person name="Sternberg P.W."/>
            <person name="Wang J."/>
            <person name="Gasser R.B."/>
        </authorList>
    </citation>
    <scope>NUCLEOTIDE SEQUENCE [LARGE SCALE GENOMIC DNA]</scope>
    <source>
        <strain evidence="3">DCEP-RM93F</strain>
        <strain evidence="2">DCEP-RM93M</strain>
    </source>
</reference>
<protein>
    <submittedName>
        <fullName evidence="2">Uncharacterized protein</fullName>
    </submittedName>
</protein>
<name>A0A085MDK5_9BILA</name>
<feature type="signal peptide" evidence="1">
    <location>
        <begin position="1"/>
        <end position="16"/>
    </location>
</feature>
<feature type="chain" id="PRO_5007379385" evidence="1">
    <location>
        <begin position="17"/>
        <end position="555"/>
    </location>
</feature>
<keyword evidence="1" id="KW-0732">Signal</keyword>
<accession>A0A085MDK5</accession>
<dbReference type="AlphaFoldDB" id="A0A085MDK5"/>
<dbReference type="Proteomes" id="UP000030764">
    <property type="component" value="Unassembled WGS sequence"/>
</dbReference>
<proteinExistence type="predicted"/>
<evidence type="ECO:0000313" key="3">
    <source>
        <dbReference type="EMBL" id="KFD65902.1"/>
    </source>
</evidence>
<evidence type="ECO:0000313" key="4">
    <source>
        <dbReference type="Proteomes" id="UP000030764"/>
    </source>
</evidence>
<dbReference type="OrthoDB" id="5856915at2759"/>
<gene>
    <name evidence="2" type="ORF">M513_03942</name>
    <name evidence="3" type="ORF">M514_03942</name>
</gene>
<dbReference type="EMBL" id="KL363201">
    <property type="protein sequence ID" value="KFD55301.1"/>
    <property type="molecule type" value="Genomic_DNA"/>
</dbReference>